<proteinExistence type="predicted"/>
<keyword evidence="2" id="KW-1185">Reference proteome</keyword>
<dbReference type="EMBL" id="JASNGB010000083">
    <property type="protein sequence ID" value="MDL2344468.1"/>
    <property type="molecule type" value="Genomic_DNA"/>
</dbReference>
<comment type="caution">
    <text evidence="1">The sequence shown here is derived from an EMBL/GenBank/DDBJ whole genome shotgun (WGS) entry which is preliminary data.</text>
</comment>
<gene>
    <name evidence="1" type="ORF">QOL99_09910</name>
</gene>
<organism evidence="1 2">
    <name type="scientific">Deinococcus rhizophilus</name>
    <dbReference type="NCBI Taxonomy" id="3049544"/>
    <lineage>
        <taxon>Bacteria</taxon>
        <taxon>Thermotogati</taxon>
        <taxon>Deinococcota</taxon>
        <taxon>Deinococci</taxon>
        <taxon>Deinococcales</taxon>
        <taxon>Deinococcaceae</taxon>
        <taxon>Deinococcus</taxon>
    </lineage>
</organism>
<sequence>MVQAYLLELMREFDLSPWSWVKDVRIDRHLQALGQCFLEDGVPVIRLRSMRPLSPEEEALQARDTKDRLLGIYIHEQLHQYLDLQSEETLAAVEVLRNLYPEVPVGGTEGAMNEFSTYLHLILCTLELDAMALLIGEARYRDLKAAPRFYRFIWRTVLEDTEPLRDLIRRVGLTSPAAAPTARG</sequence>
<accession>A0ABT7JKI7</accession>
<dbReference type="Proteomes" id="UP001302059">
    <property type="component" value="Unassembled WGS sequence"/>
</dbReference>
<dbReference type="RefSeq" id="WP_285523454.1">
    <property type="nucleotide sequence ID" value="NZ_JASNGB010000083.1"/>
</dbReference>
<evidence type="ECO:0000313" key="2">
    <source>
        <dbReference type="Proteomes" id="UP001302059"/>
    </source>
</evidence>
<reference evidence="1 2" key="1">
    <citation type="submission" date="2023-05" db="EMBL/GenBank/DDBJ databases">
        <authorList>
            <person name="Gao F."/>
        </authorList>
    </citation>
    <scope>NUCLEOTIDE SEQUENCE [LARGE SCALE GENOMIC DNA]</scope>
    <source>
        <strain evidence="1 2">MIMF12</strain>
    </source>
</reference>
<name>A0ABT7JKI7_9DEIO</name>
<protein>
    <submittedName>
        <fullName evidence="1">Uncharacterized protein</fullName>
    </submittedName>
</protein>
<evidence type="ECO:0000313" key="1">
    <source>
        <dbReference type="EMBL" id="MDL2344468.1"/>
    </source>
</evidence>